<evidence type="ECO:0008006" key="6">
    <source>
        <dbReference type="Google" id="ProtNLM"/>
    </source>
</evidence>
<dbReference type="PANTHER" id="PTHR46188">
    <property type="entry name" value="BOLA-LIKE PROTEIN 3"/>
    <property type="match status" value="1"/>
</dbReference>
<evidence type="ECO:0000256" key="3">
    <source>
        <dbReference type="SAM" id="MobiDB-lite"/>
    </source>
</evidence>
<evidence type="ECO:0000313" key="4">
    <source>
        <dbReference type="EMBL" id="OCF36460.1"/>
    </source>
</evidence>
<dbReference type="PANTHER" id="PTHR46188:SF1">
    <property type="entry name" value="BOLA-LIKE PROTEIN 3"/>
    <property type="match status" value="1"/>
</dbReference>
<dbReference type="Gene3D" id="3.30.300.90">
    <property type="entry name" value="BolA-like"/>
    <property type="match status" value="1"/>
</dbReference>
<dbReference type="EMBL" id="KI669495">
    <property type="protein sequence ID" value="OCF36460.1"/>
    <property type="molecule type" value="Genomic_DNA"/>
</dbReference>
<dbReference type="AlphaFoldDB" id="A0A1B9GZL5"/>
<dbReference type="Proteomes" id="UP000092666">
    <property type="component" value="Unassembled WGS sequence"/>
</dbReference>
<evidence type="ECO:0000256" key="2">
    <source>
        <dbReference type="RuleBase" id="RU003860"/>
    </source>
</evidence>
<proteinExistence type="inferred from homology"/>
<dbReference type="Pfam" id="PF01722">
    <property type="entry name" value="BolA"/>
    <property type="match status" value="1"/>
</dbReference>
<protein>
    <recommendedName>
        <fullName evidence="6">Bola-like protein</fullName>
    </recommendedName>
</protein>
<evidence type="ECO:0000313" key="5">
    <source>
        <dbReference type="Proteomes" id="UP000092666"/>
    </source>
</evidence>
<dbReference type="OrthoDB" id="203381at2759"/>
<dbReference type="InterPro" id="IPR036065">
    <property type="entry name" value="BolA-like_sf"/>
</dbReference>
<reference evidence="4 5" key="1">
    <citation type="submission" date="2013-07" db="EMBL/GenBank/DDBJ databases">
        <title>The Genome Sequence of Cryptococcus heveanensis BCC8398.</title>
        <authorList>
            <consortium name="The Broad Institute Genome Sequencing Platform"/>
            <person name="Cuomo C."/>
            <person name="Litvintseva A."/>
            <person name="Chen Y."/>
            <person name="Heitman J."/>
            <person name="Sun S."/>
            <person name="Springer D."/>
            <person name="Dromer F."/>
            <person name="Young S.K."/>
            <person name="Zeng Q."/>
            <person name="Gargeya S."/>
            <person name="Fitzgerald M."/>
            <person name="Abouelleil A."/>
            <person name="Alvarado L."/>
            <person name="Berlin A.M."/>
            <person name="Chapman S.B."/>
            <person name="Dewar J."/>
            <person name="Goldberg J."/>
            <person name="Griggs A."/>
            <person name="Gujja S."/>
            <person name="Hansen M."/>
            <person name="Howarth C."/>
            <person name="Imamovic A."/>
            <person name="Larimer J."/>
            <person name="McCowan C."/>
            <person name="Murphy C."/>
            <person name="Pearson M."/>
            <person name="Priest M."/>
            <person name="Roberts A."/>
            <person name="Saif S."/>
            <person name="Shea T."/>
            <person name="Sykes S."/>
            <person name="Wortman J."/>
            <person name="Nusbaum C."/>
            <person name="Birren B."/>
        </authorList>
    </citation>
    <scope>NUCLEOTIDE SEQUENCE [LARGE SCALE GENOMIC DNA]</scope>
    <source>
        <strain evidence="4 5">BCC8398</strain>
    </source>
</reference>
<dbReference type="STRING" id="1296120.A0A1B9GZL5"/>
<sequence length="163" mass="17240">MSAVSLAPRFARSVSLSSRTARSSVLASASASPSPSAHNMARRTYITLTASSSRTASASTFAFRPVFSGSRGLRHNSSASSAAPPPLDKGEQAIYDKLKAAFPGKKLEVQDVSGGCGSFYAIIISSPAFKGLTTIKQHKLVNQCLKEDIKDIHGLQLKTIPEE</sequence>
<comment type="similarity">
    <text evidence="1 2">Belongs to the BolA/IbaG family.</text>
</comment>
<organism evidence="4 5">
    <name type="scientific">Kwoniella heveanensis BCC8398</name>
    <dbReference type="NCBI Taxonomy" id="1296120"/>
    <lineage>
        <taxon>Eukaryota</taxon>
        <taxon>Fungi</taxon>
        <taxon>Dikarya</taxon>
        <taxon>Basidiomycota</taxon>
        <taxon>Agaricomycotina</taxon>
        <taxon>Tremellomycetes</taxon>
        <taxon>Tremellales</taxon>
        <taxon>Cryptococcaceae</taxon>
        <taxon>Kwoniella</taxon>
    </lineage>
</organism>
<gene>
    <name evidence="4" type="ORF">I316_01709</name>
</gene>
<dbReference type="InterPro" id="IPR002634">
    <property type="entry name" value="BolA"/>
</dbReference>
<dbReference type="InterPro" id="IPR052275">
    <property type="entry name" value="Mt_Fe-S_assembly_factor"/>
</dbReference>
<dbReference type="SUPFAM" id="SSF82657">
    <property type="entry name" value="BolA-like"/>
    <property type="match status" value="1"/>
</dbReference>
<keyword evidence="5" id="KW-1185">Reference proteome</keyword>
<name>A0A1B9GZL5_9TREE</name>
<dbReference type="GO" id="GO:0005759">
    <property type="term" value="C:mitochondrial matrix"/>
    <property type="evidence" value="ECO:0007669"/>
    <property type="project" value="TreeGrafter"/>
</dbReference>
<reference evidence="5" key="2">
    <citation type="submission" date="2013-12" db="EMBL/GenBank/DDBJ databases">
        <title>Evolution of pathogenesis and genome organization in the Tremellales.</title>
        <authorList>
            <person name="Cuomo C."/>
            <person name="Litvintseva A."/>
            <person name="Heitman J."/>
            <person name="Chen Y."/>
            <person name="Sun S."/>
            <person name="Springer D."/>
            <person name="Dromer F."/>
            <person name="Young S."/>
            <person name="Zeng Q."/>
            <person name="Chapman S."/>
            <person name="Gujja S."/>
            <person name="Saif S."/>
            <person name="Birren B."/>
        </authorList>
    </citation>
    <scope>NUCLEOTIDE SEQUENCE [LARGE SCALE GENOMIC DNA]</scope>
    <source>
        <strain evidence="5">BCC8398</strain>
    </source>
</reference>
<evidence type="ECO:0000256" key="1">
    <source>
        <dbReference type="ARBA" id="ARBA00005578"/>
    </source>
</evidence>
<feature type="region of interest" description="Disordered" evidence="3">
    <location>
        <begin position="69"/>
        <end position="88"/>
    </location>
</feature>
<accession>A0A1B9GZL5</accession>